<keyword evidence="2" id="KW-1185">Reference proteome</keyword>
<evidence type="ECO:0000313" key="2">
    <source>
        <dbReference type="Proteomes" id="UP001569200"/>
    </source>
</evidence>
<reference evidence="1 2" key="1">
    <citation type="submission" date="2024-06" db="EMBL/GenBank/DDBJ databases">
        <authorList>
            <person name="Steensen K."/>
            <person name="Seneca J."/>
            <person name="Bartlau N."/>
            <person name="Yu A.X."/>
            <person name="Polz M.F."/>
        </authorList>
    </citation>
    <scope>NUCLEOTIDE SEQUENCE [LARGE SCALE GENOMIC DNA]</scope>
    <source>
        <strain evidence="1 2">1F145</strain>
    </source>
</reference>
<accession>A0ABV4LPZ5</accession>
<dbReference type="RefSeq" id="WP_371690719.1">
    <property type="nucleotide sequence ID" value="NZ_JBGONW010000008.1"/>
</dbReference>
<dbReference type="InterPro" id="IPR013762">
    <property type="entry name" value="Integrase-like_cat_sf"/>
</dbReference>
<dbReference type="EMBL" id="JBGOOW010000005">
    <property type="protein sequence ID" value="MEZ8180524.1"/>
    <property type="molecule type" value="Genomic_DNA"/>
</dbReference>
<protein>
    <submittedName>
        <fullName evidence="1">Integrase</fullName>
    </submittedName>
</protein>
<dbReference type="Proteomes" id="UP001569200">
    <property type="component" value="Unassembled WGS sequence"/>
</dbReference>
<comment type="caution">
    <text evidence="1">The sequence shown here is derived from an EMBL/GenBank/DDBJ whole genome shotgun (WGS) entry which is preliminary data.</text>
</comment>
<evidence type="ECO:0000313" key="1">
    <source>
        <dbReference type="EMBL" id="MEZ8180524.1"/>
    </source>
</evidence>
<organism evidence="1 2">
    <name type="scientific">Vibrio splendidus</name>
    <dbReference type="NCBI Taxonomy" id="29497"/>
    <lineage>
        <taxon>Bacteria</taxon>
        <taxon>Pseudomonadati</taxon>
        <taxon>Pseudomonadota</taxon>
        <taxon>Gammaproteobacteria</taxon>
        <taxon>Vibrionales</taxon>
        <taxon>Vibrionaceae</taxon>
        <taxon>Vibrio</taxon>
    </lineage>
</organism>
<proteinExistence type="predicted"/>
<dbReference type="Gene3D" id="1.10.443.10">
    <property type="entry name" value="Intergrase catalytic core"/>
    <property type="match status" value="1"/>
</dbReference>
<name>A0ABV4LPZ5_VIBSP</name>
<sequence length="746" mass="85371">MIPSAVIQSKNFTRSTSTISDDETFTDLLERLIVNGDTEELDELIIYEDDRVEIRFRDDEWPFISSSLDFDGGATTLVFDVDSGNIGYENVLRLNNTITKMKFQLKVFVATYIYLSPNTIQLSTLKTKLSELKKLVPVLVEYGIDDFSILSNDHLDKIHDKNKSVFNTRTRLEGLNSLLDMSPWLPFDINYSKLKATTYSSGWKATNQTAVIPLRIYLNLLIWGKDRVNYYKSISSEIEVATEKLLSFEDDELRYAVDKIRHGYRKLTRSPTKLSQRFISELKKNNIPIVDHGRSPMWEKILEKVGYKIGINFVRLSNFVATIDGVTYNRSQLKGLLRDIAGTCGFVCLQLSGMRLDELYGAHIDFGAQKMMLNQKENEDTPDNLPKNKRGRRAESRKEIIYLLTTRQSKVTEGSQTKKDTFVTTKEGYDAFNVLSSLFRAFNKRFKGKDKRRMWAGFRSCQSVTPCDKTTIASHINNALLNLSRVDLSLNDDDLAYLNVSDPTKELGLGDQFSVTPHTLRRSLAYYLTGYELCSFPALKQQFSHLSIAMTRWYARNSSHFTKVYKEVNKGRIDQLADIYVRIYTKLANGERIAGGKGKEAAREVSRQGKNYFEKGENQNLLSHEYWVQQLTQGIKHIHVMAPGMACTNKLCSMRINIDLSECVDCEFDFIEDIAFAESSRMDAMRNIPLLKEQNDLTPSSLTKLVMTIRSAEKIMSDLGFNYDPYTLDDELSKMFIQTVDNTEAI</sequence>
<gene>
    <name evidence="1" type="ORF">ACED33_07550</name>
</gene>